<dbReference type="AlphaFoldDB" id="A0A644VDA4"/>
<keyword evidence="1" id="KW-0949">S-adenosyl-L-methionine</keyword>
<dbReference type="GO" id="GO:0046872">
    <property type="term" value="F:metal ion binding"/>
    <property type="evidence" value="ECO:0007669"/>
    <property type="project" value="UniProtKB-KW"/>
</dbReference>
<dbReference type="EC" id="2.8.1.6" evidence="6"/>
<evidence type="ECO:0000313" key="6">
    <source>
        <dbReference type="EMBL" id="MPL89115.1"/>
    </source>
</evidence>
<protein>
    <submittedName>
        <fullName evidence="6">Biotin synthase</fullName>
        <ecNumber evidence="6">2.8.1.6</ecNumber>
    </submittedName>
</protein>
<gene>
    <name evidence="6" type="primary">bioB_15</name>
    <name evidence="6" type="ORF">SDC9_35146</name>
</gene>
<dbReference type="PROSITE" id="PS51918">
    <property type="entry name" value="RADICAL_SAM"/>
    <property type="match status" value="1"/>
</dbReference>
<dbReference type="InterPro" id="IPR058240">
    <property type="entry name" value="rSAM_sf"/>
</dbReference>
<proteinExistence type="predicted"/>
<dbReference type="GO" id="GO:0004076">
    <property type="term" value="F:biotin synthase activity"/>
    <property type="evidence" value="ECO:0007669"/>
    <property type="project" value="UniProtKB-EC"/>
</dbReference>
<sequence>MSVWKLSVGTAGAIGIRKLKTDALPTTAYIMLGEKCTRNCAFCAQARESTAAAKFLSRVAWEETSQDVSIEHLVAAYKAHKIQRACLQIVNRPDSLPEVQKAVEALVKAQVPVVVSGYITSVAEAKKLFDLGVDRIGLAMDVATPKLFEKIKGGSWQQRWELLTSCAAAFPGKMTTHLIVGLGETEEEMWQLIKECYARNITVGLFAFTPLPGTAMGNKVQPNIGSYRRLQIAVGLLKRAFSSDVVICRDGKITGFKVQNVAEVLADGDAFRTTGCHNCNRPFYNERPGQVLYNYPRALSAREVEEAFAESEVITC</sequence>
<evidence type="ECO:0000259" key="5">
    <source>
        <dbReference type="PROSITE" id="PS51918"/>
    </source>
</evidence>
<reference evidence="6" key="1">
    <citation type="submission" date="2019-08" db="EMBL/GenBank/DDBJ databases">
        <authorList>
            <person name="Kucharzyk K."/>
            <person name="Murdoch R.W."/>
            <person name="Higgins S."/>
            <person name="Loffler F."/>
        </authorList>
    </citation>
    <scope>NUCLEOTIDE SEQUENCE</scope>
</reference>
<dbReference type="SUPFAM" id="SSF102114">
    <property type="entry name" value="Radical SAM enzymes"/>
    <property type="match status" value="1"/>
</dbReference>
<evidence type="ECO:0000256" key="4">
    <source>
        <dbReference type="ARBA" id="ARBA00023014"/>
    </source>
</evidence>
<keyword evidence="4" id="KW-0411">Iron-sulfur</keyword>
<name>A0A644VDA4_9ZZZZ</name>
<keyword evidence="2" id="KW-0479">Metal-binding</keyword>
<organism evidence="6">
    <name type="scientific">bioreactor metagenome</name>
    <dbReference type="NCBI Taxonomy" id="1076179"/>
    <lineage>
        <taxon>unclassified sequences</taxon>
        <taxon>metagenomes</taxon>
        <taxon>ecological metagenomes</taxon>
    </lineage>
</organism>
<dbReference type="PANTHER" id="PTHR43726:SF1">
    <property type="entry name" value="BIOTIN SYNTHASE"/>
    <property type="match status" value="1"/>
</dbReference>
<dbReference type="SMART" id="SM00729">
    <property type="entry name" value="Elp3"/>
    <property type="match status" value="1"/>
</dbReference>
<evidence type="ECO:0000256" key="3">
    <source>
        <dbReference type="ARBA" id="ARBA00023004"/>
    </source>
</evidence>
<dbReference type="EMBL" id="VSSQ01000273">
    <property type="protein sequence ID" value="MPL89115.1"/>
    <property type="molecule type" value="Genomic_DNA"/>
</dbReference>
<dbReference type="InterPro" id="IPR006638">
    <property type="entry name" value="Elp3/MiaA/NifB-like_rSAM"/>
</dbReference>
<dbReference type="Gene3D" id="3.20.20.70">
    <property type="entry name" value="Aldolase class I"/>
    <property type="match status" value="1"/>
</dbReference>
<keyword evidence="3" id="KW-0408">Iron</keyword>
<feature type="domain" description="Radical SAM core" evidence="5">
    <location>
        <begin position="22"/>
        <end position="244"/>
    </location>
</feature>
<dbReference type="InterPro" id="IPR007197">
    <property type="entry name" value="rSAM"/>
</dbReference>
<dbReference type="SFLD" id="SFLDS00029">
    <property type="entry name" value="Radical_SAM"/>
    <property type="match status" value="1"/>
</dbReference>
<dbReference type="InterPro" id="IPR034422">
    <property type="entry name" value="HydE/PylB-like"/>
</dbReference>
<dbReference type="GO" id="GO:0051536">
    <property type="term" value="F:iron-sulfur cluster binding"/>
    <property type="evidence" value="ECO:0007669"/>
    <property type="project" value="UniProtKB-KW"/>
</dbReference>
<evidence type="ECO:0000256" key="2">
    <source>
        <dbReference type="ARBA" id="ARBA00022723"/>
    </source>
</evidence>
<dbReference type="CDD" id="cd01335">
    <property type="entry name" value="Radical_SAM"/>
    <property type="match status" value="1"/>
</dbReference>
<evidence type="ECO:0000256" key="1">
    <source>
        <dbReference type="ARBA" id="ARBA00022691"/>
    </source>
</evidence>
<accession>A0A644VDA4</accession>
<comment type="caution">
    <text evidence="6">The sequence shown here is derived from an EMBL/GenBank/DDBJ whole genome shotgun (WGS) entry which is preliminary data.</text>
</comment>
<keyword evidence="6" id="KW-0808">Transferase</keyword>
<dbReference type="InterPro" id="IPR013785">
    <property type="entry name" value="Aldolase_TIM"/>
</dbReference>
<dbReference type="PANTHER" id="PTHR43726">
    <property type="entry name" value="3-METHYLORNITHINE SYNTHASE"/>
    <property type="match status" value="1"/>
</dbReference>
<dbReference type="Pfam" id="PF04055">
    <property type="entry name" value="Radical_SAM"/>
    <property type="match status" value="1"/>
</dbReference>
<dbReference type="SFLD" id="SFLDG01098">
    <property type="entry name" value="Uncharacterised_Radical_SAM_Su"/>
    <property type="match status" value="1"/>
</dbReference>